<reference evidence="6 7" key="1">
    <citation type="submission" date="2017-12" db="EMBL/GenBank/DDBJ databases">
        <title>Genome sequence of the mycotoxigenic crop pathogen Fusarium proliferatum, strain ITEM 2341 from Date Palm.</title>
        <authorList>
            <person name="Almiman B.F."/>
            <person name="Shittu T.A."/>
            <person name="Muthumeenakshi S."/>
            <person name="Baroncelli R."/>
            <person name="Sreenivasaprasada S."/>
        </authorList>
    </citation>
    <scope>NUCLEOTIDE SEQUENCE [LARGE SCALE GENOMIC DNA]</scope>
    <source>
        <strain evidence="6 7">ITEM 2341</strain>
    </source>
</reference>
<dbReference type="InterPro" id="IPR017853">
    <property type="entry name" value="GH"/>
</dbReference>
<dbReference type="InterPro" id="IPR045857">
    <property type="entry name" value="O16G_dom_2"/>
</dbReference>
<dbReference type="GO" id="GO:0004574">
    <property type="term" value="F:oligo-1,6-glucosidase activity"/>
    <property type="evidence" value="ECO:0007669"/>
    <property type="project" value="TreeGrafter"/>
</dbReference>
<evidence type="ECO:0000256" key="1">
    <source>
        <dbReference type="ARBA" id="ARBA00008061"/>
    </source>
</evidence>
<comment type="similarity">
    <text evidence="1">Belongs to the glycosyl hydrolase 13 family.</text>
</comment>
<dbReference type="FunFam" id="2.60.40.1180:FF:000007">
    <property type="entry name" value="Sucrose isomerase"/>
    <property type="match status" value="1"/>
</dbReference>
<dbReference type="InterPro" id="IPR006047">
    <property type="entry name" value="GH13_cat_dom"/>
</dbReference>
<dbReference type="InterPro" id="IPR013780">
    <property type="entry name" value="Glyco_hydro_b"/>
</dbReference>
<evidence type="ECO:0000313" key="7">
    <source>
        <dbReference type="Proteomes" id="UP000251714"/>
    </source>
</evidence>
<dbReference type="SUPFAM" id="SSF51011">
    <property type="entry name" value="Glycosyl hydrolase domain"/>
    <property type="match status" value="1"/>
</dbReference>
<dbReference type="GO" id="GO:0000025">
    <property type="term" value="P:maltose catabolic process"/>
    <property type="evidence" value="ECO:0007669"/>
    <property type="project" value="TreeGrafter"/>
</dbReference>
<dbReference type="CDD" id="cd11333">
    <property type="entry name" value="AmyAc_SI_OligoGlu_DGase"/>
    <property type="match status" value="1"/>
</dbReference>
<dbReference type="GO" id="GO:0004575">
    <property type="term" value="F:sucrose alpha-glucosidase activity"/>
    <property type="evidence" value="ECO:0007669"/>
    <property type="project" value="TreeGrafter"/>
</dbReference>
<keyword evidence="3" id="KW-0326">Glycosidase</keyword>
<keyword evidence="4" id="KW-0462">Maltose metabolism</keyword>
<dbReference type="Pfam" id="PF00128">
    <property type="entry name" value="Alpha-amylase"/>
    <property type="match status" value="1"/>
</dbReference>
<comment type="caution">
    <text evidence="6">The sequence shown here is derived from an EMBL/GenBank/DDBJ whole genome shotgun (WGS) entry which is preliminary data.</text>
</comment>
<evidence type="ECO:0000256" key="2">
    <source>
        <dbReference type="ARBA" id="ARBA00022801"/>
    </source>
</evidence>
<name>A0A365MR85_GIBIN</name>
<dbReference type="Proteomes" id="UP000251714">
    <property type="component" value="Unassembled WGS sequence"/>
</dbReference>
<dbReference type="Gene3D" id="3.90.400.10">
    <property type="entry name" value="Oligo-1,6-glucosidase, Domain 2"/>
    <property type="match status" value="1"/>
</dbReference>
<dbReference type="EMBL" id="PKMI01000050">
    <property type="protein sequence ID" value="RBA11060.1"/>
    <property type="molecule type" value="Genomic_DNA"/>
</dbReference>
<keyword evidence="2" id="KW-0378">Hydrolase</keyword>
<dbReference type="FunFam" id="3.20.20.80:FF:000087">
    <property type="entry name" value="Oligo-1,6-glucosidase IMA1"/>
    <property type="match status" value="1"/>
</dbReference>
<dbReference type="FunFam" id="3.20.20.80:FF:000064">
    <property type="entry name" value="Oligo-1,6-glucosidase"/>
    <property type="match status" value="1"/>
</dbReference>
<dbReference type="Gene3D" id="2.60.40.1180">
    <property type="entry name" value="Golgi alpha-mannosidase II"/>
    <property type="match status" value="1"/>
</dbReference>
<dbReference type="GO" id="GO:0004556">
    <property type="term" value="F:alpha-amylase activity"/>
    <property type="evidence" value="ECO:0007669"/>
    <property type="project" value="TreeGrafter"/>
</dbReference>
<dbReference type="Gene3D" id="3.20.20.80">
    <property type="entry name" value="Glycosidases"/>
    <property type="match status" value="1"/>
</dbReference>
<dbReference type="SUPFAM" id="SSF51445">
    <property type="entry name" value="(Trans)glycosidases"/>
    <property type="match status" value="1"/>
</dbReference>
<organism evidence="6 7">
    <name type="scientific">Gibberella intermedia</name>
    <name type="common">Bulb rot disease fungus</name>
    <name type="synonym">Fusarium proliferatum</name>
    <dbReference type="NCBI Taxonomy" id="948311"/>
    <lineage>
        <taxon>Eukaryota</taxon>
        <taxon>Fungi</taxon>
        <taxon>Dikarya</taxon>
        <taxon>Ascomycota</taxon>
        <taxon>Pezizomycotina</taxon>
        <taxon>Sordariomycetes</taxon>
        <taxon>Hypocreomycetidae</taxon>
        <taxon>Hypocreales</taxon>
        <taxon>Nectriaceae</taxon>
        <taxon>Fusarium</taxon>
        <taxon>Fusarium fujikuroi species complex</taxon>
    </lineage>
</organism>
<dbReference type="AlphaFoldDB" id="A0A365MR85"/>
<gene>
    <name evidence="6" type="ORF">FPRO05_04233</name>
</gene>
<protein>
    <submittedName>
        <fullName evidence="6">Oligo-1,6-glucosidase</fullName>
    </submittedName>
</protein>
<accession>A0A365MR85</accession>
<evidence type="ECO:0000256" key="3">
    <source>
        <dbReference type="ARBA" id="ARBA00023295"/>
    </source>
</evidence>
<evidence type="ECO:0000313" key="6">
    <source>
        <dbReference type="EMBL" id="RBA11060.1"/>
    </source>
</evidence>
<dbReference type="SMART" id="SM00642">
    <property type="entry name" value="Aamy"/>
    <property type="match status" value="1"/>
</dbReference>
<evidence type="ECO:0000259" key="5">
    <source>
        <dbReference type="SMART" id="SM00642"/>
    </source>
</evidence>
<proteinExistence type="inferred from homology"/>
<sequence>MTLTVPENVNMDLTIPQDSQRVWWKEASIYQIYPASFCDSNGDGIGDIRGIITKLDYLKTLGADVLWLCPVYKSPQVDMGYDIADYRTIHPPYGTLEDVENLISGLHQRGMKLVMDLVVNHTSDQHAWFQESRSSLDNSKRDWYIWRKPIFDERGNRHPPNNWASIFGGKITLPLKYTEHFLNLDFSHTGSAWAYDGTTEEYYLRLFCKEQPDLNWENPVMVQEVHDMMRFWLDNGVDGFRMDVINLISKTPGFPDAPMTVPNQEFQPAYQYYANGPRLHEFLRGFRKILDHYDAFAVGEMPWAKDEGDVINSVAAKRKELNMVFQFDIVDMDNGPEGKFSPRAWSLHTLKDIVDKWQTCMYENNGWNALFLENHDQSRSVSRFTPHNLSNRKLAAKLLATFIGFQSGTLFVYQGQELGMSNLPREWPIEEYKDVETQSFYQLAREKLAGDKVGLESFLDQVRLKARDHARSPVQWNSKEHGGFSTGVPWMRVNDDYTQCNAEQQLSDPTSVFFHWRHVLELRRQYWGVFIYGRFEIVDREHPAIFCYNRIGKTASATVVANFSQEEQEWSPPQATVDSLRNGTIVLANCGRREELRGHSLTLRPFESFVVLEQESGHHL</sequence>
<feature type="domain" description="Glycosyl hydrolase family 13 catalytic" evidence="5">
    <location>
        <begin position="31"/>
        <end position="471"/>
    </location>
</feature>
<dbReference type="GO" id="GO:0033934">
    <property type="term" value="F:glucan 1,4-alpha-maltotriohydrolase activity"/>
    <property type="evidence" value="ECO:0007669"/>
    <property type="project" value="TreeGrafter"/>
</dbReference>
<dbReference type="GO" id="GO:0005987">
    <property type="term" value="P:sucrose catabolic process"/>
    <property type="evidence" value="ECO:0007669"/>
    <property type="project" value="TreeGrafter"/>
</dbReference>
<dbReference type="PANTHER" id="PTHR10357:SF232">
    <property type="entry name" value="GLYCOSYL HYDROLASE FAMILY 13 CATALYTIC DOMAIN-CONTAINING PROTEIN"/>
    <property type="match status" value="1"/>
</dbReference>
<dbReference type="PANTHER" id="PTHR10357">
    <property type="entry name" value="ALPHA-AMYLASE FAMILY MEMBER"/>
    <property type="match status" value="1"/>
</dbReference>
<evidence type="ECO:0000256" key="4">
    <source>
        <dbReference type="ARBA" id="ARBA00026248"/>
    </source>
</evidence>